<evidence type="ECO:0000256" key="1">
    <source>
        <dbReference type="ARBA" id="ARBA00022574"/>
    </source>
</evidence>
<dbReference type="OMA" id="QICAIDI"/>
<name>X6MMM3_RETFI</name>
<accession>X6MMM3</accession>
<feature type="repeat" description="WD" evidence="3">
    <location>
        <begin position="97"/>
        <end position="138"/>
    </location>
</feature>
<feature type="repeat" description="WD" evidence="3">
    <location>
        <begin position="55"/>
        <end position="96"/>
    </location>
</feature>
<dbReference type="AlphaFoldDB" id="X6MMM3"/>
<dbReference type="PROSITE" id="PS50294">
    <property type="entry name" value="WD_REPEATS_REGION"/>
    <property type="match status" value="2"/>
</dbReference>
<dbReference type="SUPFAM" id="SSF50978">
    <property type="entry name" value="WD40 repeat-like"/>
    <property type="match status" value="1"/>
</dbReference>
<evidence type="ECO:0000256" key="3">
    <source>
        <dbReference type="PROSITE-ProRule" id="PRU00221"/>
    </source>
</evidence>
<keyword evidence="2" id="KW-0677">Repeat</keyword>
<keyword evidence="5" id="KW-1185">Reference proteome</keyword>
<comment type="caution">
    <text evidence="4">The sequence shown here is derived from an EMBL/GenBank/DDBJ whole genome shotgun (WGS) entry which is preliminary data.</text>
</comment>
<evidence type="ECO:0000313" key="4">
    <source>
        <dbReference type="EMBL" id="ETO15268.1"/>
    </source>
</evidence>
<keyword evidence="1 3" id="KW-0853">WD repeat</keyword>
<evidence type="ECO:0000256" key="2">
    <source>
        <dbReference type="ARBA" id="ARBA00022737"/>
    </source>
</evidence>
<dbReference type="PANTHER" id="PTHR19848">
    <property type="entry name" value="WD40 REPEAT PROTEIN"/>
    <property type="match status" value="1"/>
</dbReference>
<dbReference type="Pfam" id="PF00400">
    <property type="entry name" value="WD40"/>
    <property type="match status" value="5"/>
</dbReference>
<sequence length="308" mass="34208">MDIMRAMQKSASWIAHGDQVSCIQFDPSGSQLLSVGGDKSMKLWNSNIGQEICKFQGLQGSAITCRFSTSGGFVAAGGNDCSVHLWNVRTQRHIKTYNGHSNTVTCIAFNSNSKRLISGSLDRCIRIWDTEKGVCRSNVQVGSSVNCLTTSPDEAWLASGHLDGCVRFFNFTDKKEVFKLDEHKPSQVNHVEFSPPDGIHILTSSKDGRLLIWDLRKRSQKLLEISHKEYKFHGMSGGVAYSADGQYIIGGSQLKDKADKYKLFLWRSKTGELMHSLSEHSDEIAYVTWHGRGGVASCDKGGKIYTWC</sequence>
<protein>
    <submittedName>
        <fullName evidence="4">Uncharacterized protein</fullName>
    </submittedName>
</protein>
<dbReference type="PANTHER" id="PTHR19848:SF8">
    <property type="entry name" value="F-BOX AND WD REPEAT DOMAIN CONTAINING 7"/>
    <property type="match status" value="1"/>
</dbReference>
<dbReference type="SMART" id="SM00320">
    <property type="entry name" value="WD40"/>
    <property type="match status" value="6"/>
</dbReference>
<dbReference type="OrthoDB" id="6262491at2759"/>
<dbReference type="InterPro" id="IPR020472">
    <property type="entry name" value="WD40_PAC1"/>
</dbReference>
<dbReference type="InterPro" id="IPR001680">
    <property type="entry name" value="WD40_rpt"/>
</dbReference>
<dbReference type="InterPro" id="IPR015943">
    <property type="entry name" value="WD40/YVTN_repeat-like_dom_sf"/>
</dbReference>
<organism evidence="4 5">
    <name type="scientific">Reticulomyxa filosa</name>
    <dbReference type="NCBI Taxonomy" id="46433"/>
    <lineage>
        <taxon>Eukaryota</taxon>
        <taxon>Sar</taxon>
        <taxon>Rhizaria</taxon>
        <taxon>Retaria</taxon>
        <taxon>Foraminifera</taxon>
        <taxon>Monothalamids</taxon>
        <taxon>Reticulomyxidae</taxon>
        <taxon>Reticulomyxa</taxon>
    </lineage>
</organism>
<feature type="repeat" description="WD" evidence="3">
    <location>
        <begin position="13"/>
        <end position="54"/>
    </location>
</feature>
<dbReference type="EMBL" id="ASPP01019306">
    <property type="protein sequence ID" value="ETO15268.1"/>
    <property type="molecule type" value="Genomic_DNA"/>
</dbReference>
<proteinExistence type="predicted"/>
<dbReference type="CDD" id="cd00200">
    <property type="entry name" value="WD40"/>
    <property type="match status" value="1"/>
</dbReference>
<reference evidence="4 5" key="1">
    <citation type="journal article" date="2013" name="Curr. Biol.">
        <title>The Genome of the Foraminiferan Reticulomyxa filosa.</title>
        <authorList>
            <person name="Glockner G."/>
            <person name="Hulsmann N."/>
            <person name="Schleicher M."/>
            <person name="Noegel A.A."/>
            <person name="Eichinger L."/>
            <person name="Gallinger C."/>
            <person name="Pawlowski J."/>
            <person name="Sierra R."/>
            <person name="Euteneuer U."/>
            <person name="Pillet L."/>
            <person name="Moustafa A."/>
            <person name="Platzer M."/>
            <person name="Groth M."/>
            <person name="Szafranski K."/>
            <person name="Schliwa M."/>
        </authorList>
    </citation>
    <scope>NUCLEOTIDE SEQUENCE [LARGE SCALE GENOMIC DNA]</scope>
</reference>
<dbReference type="Gene3D" id="2.130.10.10">
    <property type="entry name" value="YVTN repeat-like/Quinoprotein amine dehydrogenase"/>
    <property type="match status" value="3"/>
</dbReference>
<evidence type="ECO:0000313" key="5">
    <source>
        <dbReference type="Proteomes" id="UP000023152"/>
    </source>
</evidence>
<feature type="repeat" description="WD" evidence="3">
    <location>
        <begin position="196"/>
        <end position="223"/>
    </location>
</feature>
<dbReference type="PROSITE" id="PS50082">
    <property type="entry name" value="WD_REPEATS_2"/>
    <property type="match status" value="4"/>
</dbReference>
<dbReference type="PROSITE" id="PS00678">
    <property type="entry name" value="WD_REPEATS_1"/>
    <property type="match status" value="3"/>
</dbReference>
<dbReference type="Proteomes" id="UP000023152">
    <property type="component" value="Unassembled WGS sequence"/>
</dbReference>
<gene>
    <name evidence="4" type="ORF">RFI_22094</name>
</gene>
<dbReference type="InterPro" id="IPR019775">
    <property type="entry name" value="WD40_repeat_CS"/>
</dbReference>
<dbReference type="InterPro" id="IPR036322">
    <property type="entry name" value="WD40_repeat_dom_sf"/>
</dbReference>
<dbReference type="PRINTS" id="PR00320">
    <property type="entry name" value="GPROTEINBRPT"/>
</dbReference>